<gene>
    <name evidence="2" type="ORF">GSMUA_239410.1</name>
</gene>
<evidence type="ECO:0000313" key="3">
    <source>
        <dbReference type="EnsemblPlants" id="Ma09_p20520.1"/>
    </source>
</evidence>
<reference evidence="2" key="1">
    <citation type="submission" date="2021-03" db="EMBL/GenBank/DDBJ databases">
        <authorList>
            <consortium name="Genoscope - CEA"/>
            <person name="William W."/>
        </authorList>
    </citation>
    <scope>NUCLEOTIDE SEQUENCE</scope>
    <source>
        <strain evidence="2">Doubled-haploid Pahang</strain>
    </source>
</reference>
<dbReference type="Gramene" id="Ma09_t20520.1">
    <property type="protein sequence ID" value="Ma09_p20520.1"/>
    <property type="gene ID" value="Ma09_g20520"/>
</dbReference>
<feature type="compositionally biased region" description="Basic and acidic residues" evidence="1">
    <location>
        <begin position="111"/>
        <end position="120"/>
    </location>
</feature>
<dbReference type="AlphaFoldDB" id="A0A804KLS9"/>
<accession>A0A804KLS9</accession>
<dbReference type="Proteomes" id="UP000012960">
    <property type="component" value="Unplaced"/>
</dbReference>
<sequence length="176" mass="20016">MRYDQICNFNKEKTRQIPRKQQEMIVEESIYGRESRSRVGELTRKKESYKNKHSHANNSSSPTSPSPTFSTKPCTHLEMSASPELARTTPPEFSLRPIKMAPPSKDDDEECHTPTAEESKLPSTTLSCPPAPRKPGTARRCKRRLWPEAELIEIGAEEMEQVFGSRSQCSHAKKRS</sequence>
<dbReference type="EnsemblPlants" id="Ma09_t20520.1">
    <property type="protein sequence ID" value="Ma09_p20520.1"/>
    <property type="gene ID" value="Ma09_g20520"/>
</dbReference>
<evidence type="ECO:0000313" key="4">
    <source>
        <dbReference type="Proteomes" id="UP000012960"/>
    </source>
</evidence>
<dbReference type="InParanoid" id="A0A804KLS9"/>
<reference evidence="3" key="2">
    <citation type="submission" date="2021-05" db="UniProtKB">
        <authorList>
            <consortium name="EnsemblPlants"/>
        </authorList>
    </citation>
    <scope>IDENTIFICATION</scope>
    <source>
        <strain evidence="3">subsp. malaccensis</strain>
    </source>
</reference>
<keyword evidence="4" id="KW-1185">Reference proteome</keyword>
<organism evidence="3 4">
    <name type="scientific">Musa acuminata subsp. malaccensis</name>
    <name type="common">Wild banana</name>
    <name type="synonym">Musa malaccensis</name>
    <dbReference type="NCBI Taxonomy" id="214687"/>
    <lineage>
        <taxon>Eukaryota</taxon>
        <taxon>Viridiplantae</taxon>
        <taxon>Streptophyta</taxon>
        <taxon>Embryophyta</taxon>
        <taxon>Tracheophyta</taxon>
        <taxon>Spermatophyta</taxon>
        <taxon>Magnoliopsida</taxon>
        <taxon>Liliopsida</taxon>
        <taxon>Zingiberales</taxon>
        <taxon>Musaceae</taxon>
        <taxon>Musa</taxon>
    </lineage>
</organism>
<evidence type="ECO:0000256" key="1">
    <source>
        <dbReference type="SAM" id="MobiDB-lite"/>
    </source>
</evidence>
<proteinExistence type="predicted"/>
<name>A0A804KLS9_MUSAM</name>
<dbReference type="EMBL" id="HG996474">
    <property type="protein sequence ID" value="CAG1835972.1"/>
    <property type="molecule type" value="Genomic_DNA"/>
</dbReference>
<dbReference type="OrthoDB" id="662905at2759"/>
<evidence type="ECO:0000313" key="2">
    <source>
        <dbReference type="EMBL" id="CAG1835972.1"/>
    </source>
</evidence>
<feature type="compositionally biased region" description="Low complexity" evidence="1">
    <location>
        <begin position="56"/>
        <end position="74"/>
    </location>
</feature>
<feature type="compositionally biased region" description="Basic and acidic residues" evidence="1">
    <location>
        <begin position="30"/>
        <end position="50"/>
    </location>
</feature>
<protein>
    <submittedName>
        <fullName evidence="2">(wild Malaysian banana) hypothetical protein</fullName>
    </submittedName>
</protein>
<feature type="region of interest" description="Disordered" evidence="1">
    <location>
        <begin position="28"/>
        <end position="141"/>
    </location>
</feature>